<keyword evidence="2" id="KW-1185">Reference proteome</keyword>
<evidence type="ECO:0000313" key="1">
    <source>
        <dbReference type="EMBL" id="CAK0876565.1"/>
    </source>
</evidence>
<reference evidence="1" key="1">
    <citation type="submission" date="2023-10" db="EMBL/GenBank/DDBJ databases">
        <authorList>
            <person name="Chen Y."/>
            <person name="Shah S."/>
            <person name="Dougan E. K."/>
            <person name="Thang M."/>
            <person name="Chan C."/>
        </authorList>
    </citation>
    <scope>NUCLEOTIDE SEQUENCE [LARGE SCALE GENOMIC DNA]</scope>
</reference>
<evidence type="ECO:0000313" key="2">
    <source>
        <dbReference type="Proteomes" id="UP001189429"/>
    </source>
</evidence>
<gene>
    <name evidence="1" type="ORF">PCOR1329_LOCUS60878</name>
</gene>
<dbReference type="EMBL" id="CAUYUJ010017638">
    <property type="protein sequence ID" value="CAK0876565.1"/>
    <property type="molecule type" value="Genomic_DNA"/>
</dbReference>
<organism evidence="1 2">
    <name type="scientific">Prorocentrum cordatum</name>
    <dbReference type="NCBI Taxonomy" id="2364126"/>
    <lineage>
        <taxon>Eukaryota</taxon>
        <taxon>Sar</taxon>
        <taxon>Alveolata</taxon>
        <taxon>Dinophyceae</taxon>
        <taxon>Prorocentrales</taxon>
        <taxon>Prorocentraceae</taxon>
        <taxon>Prorocentrum</taxon>
    </lineage>
</organism>
<comment type="caution">
    <text evidence="1">The sequence shown here is derived from an EMBL/GenBank/DDBJ whole genome shotgun (WGS) entry which is preliminary data.</text>
</comment>
<proteinExistence type="predicted"/>
<sequence>MGQEGPPPISGLRAPRRWRCACAPQEERQAGRRSPPLPVARAAEHLPGLRHGAVAHAQLEAESLPQGHQVRQHPAGRAGAFALLLAACFSAPAPASLSPALPSLLPSLAPSDHPAPGAAPSPLSLSLSTLPVRRSVRVRGLRSPECPAAPVLPPLPLSSYPFSPISLSLSLSPPLFLCLSVALSLCRSLSLSFSSPGALPLCHSLCLSVCLSLSLCLPSGSLLSHLASDEGPPRHGQDGRLRPVLHLLRAAGGPQRQGEHHQRHPWICLPDLLQDLQ</sequence>
<name>A0ABN9VWE3_9DINO</name>
<protein>
    <submittedName>
        <fullName evidence="1">Uncharacterized protein</fullName>
    </submittedName>
</protein>
<dbReference type="Proteomes" id="UP001189429">
    <property type="component" value="Unassembled WGS sequence"/>
</dbReference>
<accession>A0ABN9VWE3</accession>